<name>A0ABW7C553_9CYAN</name>
<keyword evidence="3 6" id="KW-0808">Transferase</keyword>
<dbReference type="InterPro" id="IPR035996">
    <property type="entry name" value="4pyrrol_Methylase_sf"/>
</dbReference>
<dbReference type="Proteomes" id="UP001604335">
    <property type="component" value="Unassembled WGS sequence"/>
</dbReference>
<dbReference type="PANTHER" id="PTHR45790:SF3">
    <property type="entry name" value="S-ADENOSYL-L-METHIONINE-DEPENDENT UROPORPHYRINOGEN III METHYLTRANSFERASE, CHLOROPLASTIC"/>
    <property type="match status" value="1"/>
</dbReference>
<dbReference type="PANTHER" id="PTHR45790">
    <property type="entry name" value="SIROHEME SYNTHASE-RELATED"/>
    <property type="match status" value="1"/>
</dbReference>
<dbReference type="SUPFAM" id="SSF69618">
    <property type="entry name" value="HemD-like"/>
    <property type="match status" value="1"/>
</dbReference>
<dbReference type="RefSeq" id="WP_393010168.1">
    <property type="nucleotide sequence ID" value="NZ_JAZAQF010000007.1"/>
</dbReference>
<dbReference type="InterPro" id="IPR003043">
    <property type="entry name" value="Uropor_MeTrfase_CS"/>
</dbReference>
<evidence type="ECO:0000256" key="2">
    <source>
        <dbReference type="ARBA" id="ARBA00022603"/>
    </source>
</evidence>
<dbReference type="Gene3D" id="3.40.50.10090">
    <property type="match status" value="2"/>
</dbReference>
<dbReference type="CDD" id="cd06578">
    <property type="entry name" value="HemD"/>
    <property type="match status" value="1"/>
</dbReference>
<keyword evidence="2 6" id="KW-0489">Methyltransferase</keyword>
<evidence type="ECO:0000313" key="10">
    <source>
        <dbReference type="Proteomes" id="UP001604335"/>
    </source>
</evidence>
<dbReference type="EC" id="2.1.1.107" evidence="1"/>
<evidence type="ECO:0000256" key="6">
    <source>
        <dbReference type="RuleBase" id="RU003960"/>
    </source>
</evidence>
<dbReference type="PROSITE" id="PS00839">
    <property type="entry name" value="SUMT_1"/>
    <property type="match status" value="1"/>
</dbReference>
<dbReference type="Pfam" id="PF02602">
    <property type="entry name" value="HEM4"/>
    <property type="match status" value="1"/>
</dbReference>
<feature type="domain" description="Tetrapyrrole biosynthesis uroporphyrinogen III synthase" evidence="8">
    <location>
        <begin position="317"/>
        <end position="546"/>
    </location>
</feature>
<reference evidence="10" key="1">
    <citation type="journal article" date="2024" name="Algal Res.">
        <title>Biochemical, toxicological and genomic investigation of a high-biomass producing Limnothrix strain isolated from Italian shallow drinking water reservoir.</title>
        <authorList>
            <person name="Simonazzi M."/>
            <person name="Shishido T.K."/>
            <person name="Delbaje E."/>
            <person name="Wahlsten M."/>
            <person name="Fewer D.P."/>
            <person name="Sivonen K."/>
            <person name="Pezzolesi L."/>
            <person name="Pistocchi R."/>
        </authorList>
    </citation>
    <scope>NUCLEOTIDE SEQUENCE [LARGE SCALE GENOMIC DNA]</scope>
    <source>
        <strain evidence="10">LRLZ20PSL1</strain>
    </source>
</reference>
<dbReference type="InterPro" id="IPR050161">
    <property type="entry name" value="Siro_Cobalamin_biosynth"/>
</dbReference>
<evidence type="ECO:0000256" key="1">
    <source>
        <dbReference type="ARBA" id="ARBA00012162"/>
    </source>
</evidence>
<evidence type="ECO:0000259" key="8">
    <source>
        <dbReference type="Pfam" id="PF02602"/>
    </source>
</evidence>
<gene>
    <name evidence="9" type="primary">cobA</name>
    <name evidence="9" type="ORF">VPK24_01735</name>
</gene>
<dbReference type="NCBIfam" id="TIGR01469">
    <property type="entry name" value="cobA_cysG_Cterm"/>
    <property type="match status" value="1"/>
</dbReference>
<dbReference type="InterPro" id="IPR006366">
    <property type="entry name" value="CobA/CysG_C"/>
</dbReference>
<feature type="domain" description="Tetrapyrrole methylase" evidence="7">
    <location>
        <begin position="18"/>
        <end position="223"/>
    </location>
</feature>
<organism evidence="9 10">
    <name type="scientific">Limnothrix redekei LRLZ20PSL1</name>
    <dbReference type="NCBI Taxonomy" id="3112953"/>
    <lineage>
        <taxon>Bacteria</taxon>
        <taxon>Bacillati</taxon>
        <taxon>Cyanobacteriota</taxon>
        <taxon>Cyanophyceae</taxon>
        <taxon>Pseudanabaenales</taxon>
        <taxon>Pseudanabaenaceae</taxon>
        <taxon>Limnothrix</taxon>
    </lineage>
</organism>
<dbReference type="GO" id="GO:0004851">
    <property type="term" value="F:uroporphyrin-III C-methyltransferase activity"/>
    <property type="evidence" value="ECO:0007669"/>
    <property type="project" value="UniProtKB-EC"/>
</dbReference>
<dbReference type="GO" id="GO:0032259">
    <property type="term" value="P:methylation"/>
    <property type="evidence" value="ECO:0007669"/>
    <property type="project" value="UniProtKB-KW"/>
</dbReference>
<dbReference type="PROSITE" id="PS00840">
    <property type="entry name" value="SUMT_2"/>
    <property type="match status" value="1"/>
</dbReference>
<protein>
    <recommendedName>
        <fullName evidence="1">uroporphyrinogen-III C-methyltransferase</fullName>
        <ecNumber evidence="1">2.1.1.107</ecNumber>
    </recommendedName>
</protein>
<dbReference type="SUPFAM" id="SSF53790">
    <property type="entry name" value="Tetrapyrrole methylase"/>
    <property type="match status" value="1"/>
</dbReference>
<dbReference type="InterPro" id="IPR014777">
    <property type="entry name" value="4pyrrole_Mease_sub1"/>
</dbReference>
<evidence type="ECO:0000256" key="5">
    <source>
        <dbReference type="ARBA" id="ARBA00023244"/>
    </source>
</evidence>
<evidence type="ECO:0000256" key="4">
    <source>
        <dbReference type="ARBA" id="ARBA00022691"/>
    </source>
</evidence>
<evidence type="ECO:0000256" key="3">
    <source>
        <dbReference type="ARBA" id="ARBA00022679"/>
    </source>
</evidence>
<evidence type="ECO:0000313" key="9">
    <source>
        <dbReference type="EMBL" id="MFG3816343.1"/>
    </source>
</evidence>
<dbReference type="InterPro" id="IPR036108">
    <property type="entry name" value="4pyrrol_syn_uPrphyn_synt_sf"/>
</dbReference>
<keyword evidence="10" id="KW-1185">Reference proteome</keyword>
<dbReference type="Gene3D" id="3.30.950.10">
    <property type="entry name" value="Methyltransferase, Cobalt-precorrin-4 Transmethylase, Domain 2"/>
    <property type="match status" value="1"/>
</dbReference>
<dbReference type="InterPro" id="IPR014776">
    <property type="entry name" value="4pyrrole_Mease_sub2"/>
</dbReference>
<accession>A0ABW7C553</accession>
<keyword evidence="4" id="KW-0949">S-adenosyl-L-methionine</keyword>
<dbReference type="NCBIfam" id="NF004790">
    <property type="entry name" value="PRK06136.1"/>
    <property type="match status" value="1"/>
</dbReference>
<comment type="similarity">
    <text evidence="6">Belongs to the precorrin methyltransferase family.</text>
</comment>
<dbReference type="Gene3D" id="3.40.1010.10">
    <property type="entry name" value="Cobalt-precorrin-4 Transmethylase, Domain 1"/>
    <property type="match status" value="1"/>
</dbReference>
<dbReference type="InterPro" id="IPR000878">
    <property type="entry name" value="4pyrrol_Mease"/>
</dbReference>
<dbReference type="CDD" id="cd11642">
    <property type="entry name" value="SUMT"/>
    <property type="match status" value="1"/>
</dbReference>
<sequence length="560" mass="60025">MATASPNPIDPSVMNPPVALVGAGPGHGAYLTLRAAQVLRQAEVLVHDALVDRALLGWLPATCEQIDVGKRGGQPSPSQPEIDRLLVEQWRSGKRVVRLKAGDPFVFGRASSEIQALQAAGATFEMIPGLSSALAGPLLAGIPLTDAVLSRCFAVASAHEPDELHWEALAQLETLVFLMAGRSLPEITRQLIRHGRSSVTPVAVIRAAATPQQQVWTGTLESIALQTERVSLSPAVVVVGEVVRLRDFLAPWGQGFVLPQLPELLELGPAKAIAPVDHPPLVQPSIAQPSMIQPSIAQPLAGKTVLVTRSLNQAGSFTGRLQAAGAQVLEVPALEIGPPSTWEPLDRAIADLQRCHWLILTSTNGVEAFFSRLQSAGKDSRALAHCKVAVVGQKTAQCLQQFGIVPDFIPPDFIADALVSHFPESLRDRTVLFPRVETGGRDVLVKELSDQGAILWEVPAYESRCPAALTPEAIALLRAKRVDAITFASSKTVKNFLILLQRAGFEIDQVARACLASIGPQTSQTCRDLFDRVDAEAREYTLDGLAEALETWAIAQQSTP</sequence>
<proteinExistence type="inferred from homology"/>
<keyword evidence="5" id="KW-0627">Porphyrin biosynthesis</keyword>
<comment type="caution">
    <text evidence="9">The sequence shown here is derived from an EMBL/GenBank/DDBJ whole genome shotgun (WGS) entry which is preliminary data.</text>
</comment>
<dbReference type="EMBL" id="JAZAQF010000007">
    <property type="protein sequence ID" value="MFG3816343.1"/>
    <property type="molecule type" value="Genomic_DNA"/>
</dbReference>
<dbReference type="Pfam" id="PF00590">
    <property type="entry name" value="TP_methylase"/>
    <property type="match status" value="1"/>
</dbReference>
<dbReference type="InterPro" id="IPR003754">
    <property type="entry name" value="4pyrrol_synth_uPrphyn_synth"/>
</dbReference>
<evidence type="ECO:0000259" key="7">
    <source>
        <dbReference type="Pfam" id="PF00590"/>
    </source>
</evidence>